<comment type="similarity">
    <text evidence="2">Belongs to the glycosyltransferase 28 family.</text>
</comment>
<dbReference type="InterPro" id="IPR009695">
    <property type="entry name" value="Diacylglyc_glucosyltr_N"/>
</dbReference>
<keyword evidence="8" id="KW-1185">Reference proteome</keyword>
<dbReference type="SUPFAM" id="SSF53756">
    <property type="entry name" value="UDP-Glycosyltransferase/glycogen phosphorylase"/>
    <property type="match status" value="1"/>
</dbReference>
<dbReference type="GO" id="GO:0016758">
    <property type="term" value="F:hexosyltransferase activity"/>
    <property type="evidence" value="ECO:0007669"/>
    <property type="project" value="InterPro"/>
</dbReference>
<dbReference type="AlphaFoldDB" id="A0A1M6FVD1"/>
<dbReference type="OrthoDB" id="9815663at2"/>
<dbReference type="InterPro" id="IPR050519">
    <property type="entry name" value="Glycosyltransf_28_UgtP"/>
</dbReference>
<dbReference type="Proteomes" id="UP000184536">
    <property type="component" value="Unassembled WGS sequence"/>
</dbReference>
<keyword evidence="3" id="KW-0328">Glycosyltransferase</keyword>
<dbReference type="STRING" id="1121919.SAMN02745975_01105"/>
<dbReference type="RefSeq" id="WP_110940357.1">
    <property type="nucleotide sequence ID" value="NZ_FQZV01000012.1"/>
</dbReference>
<evidence type="ECO:0000313" key="8">
    <source>
        <dbReference type="Proteomes" id="UP000184536"/>
    </source>
</evidence>
<dbReference type="PANTHER" id="PTHR43025">
    <property type="entry name" value="MONOGALACTOSYLDIACYLGLYCEROL SYNTHASE"/>
    <property type="match status" value="1"/>
</dbReference>
<keyword evidence="4 7" id="KW-0808">Transferase</keyword>
<comment type="subcellular location">
    <subcellularLocation>
        <location evidence="1">Membrane</location>
    </subcellularLocation>
</comment>
<gene>
    <name evidence="7" type="ORF">SAMN02745975_01105</name>
</gene>
<dbReference type="EMBL" id="FQZV01000012">
    <property type="protein sequence ID" value="SHJ01657.1"/>
    <property type="molecule type" value="Genomic_DNA"/>
</dbReference>
<evidence type="ECO:0000313" key="7">
    <source>
        <dbReference type="EMBL" id="SHJ01657.1"/>
    </source>
</evidence>
<dbReference type="Pfam" id="PF06925">
    <property type="entry name" value="MGDG_synth"/>
    <property type="match status" value="1"/>
</dbReference>
<feature type="domain" description="Diacylglycerol glucosyltransferase N-terminal" evidence="6">
    <location>
        <begin position="14"/>
        <end position="181"/>
    </location>
</feature>
<dbReference type="GO" id="GO:0016020">
    <property type="term" value="C:membrane"/>
    <property type="evidence" value="ECO:0007669"/>
    <property type="project" value="UniProtKB-SubCell"/>
</dbReference>
<evidence type="ECO:0000259" key="6">
    <source>
        <dbReference type="Pfam" id="PF06925"/>
    </source>
</evidence>
<dbReference type="Gene3D" id="3.40.50.2000">
    <property type="entry name" value="Glycogen Phosphorylase B"/>
    <property type="match status" value="2"/>
</dbReference>
<evidence type="ECO:0000256" key="2">
    <source>
        <dbReference type="ARBA" id="ARBA00006962"/>
    </source>
</evidence>
<feature type="domain" description="Glycosyl transferase family 28 C-terminal" evidence="5">
    <location>
        <begin position="222"/>
        <end position="334"/>
    </location>
</feature>
<dbReference type="GO" id="GO:0009247">
    <property type="term" value="P:glycolipid biosynthetic process"/>
    <property type="evidence" value="ECO:0007669"/>
    <property type="project" value="InterPro"/>
</dbReference>
<dbReference type="InterPro" id="IPR007235">
    <property type="entry name" value="Glyco_trans_28_C"/>
</dbReference>
<accession>A0A1M6FVD1</accession>
<sequence>MNFLFFTVSAGEGHNQVAKTVADQLKKRGADHNVEIIDTFNYMHPHLHKIVFEAYIKSIKYIPALYGFIYKRSEYTDSSITDVSEFLNKVLLSKKLLRLIDDFKPDVIVCTHPFPAEALSVLKRKNKINIPIVSILTDYTIHPSWINKEVDYYILPSENFIYEFQYWQIPPEKGRFLGIPVDEKFKHQLDRNQLCEKLGVENTFTALIMGGGLGLGNITETLNYLFTYNINIQIITIAGKNEELYRYLSQIQRPNLKVFGYVNNIDEFMTVSDIIISKPGGITVTESLIKELPIIVTWNLPGQEERNTEFILNNGIGMVATSPNSLISCINLLKEDKERYNIIRQNMHRLRKPDSTKEIVDFLLNLLN</sequence>
<evidence type="ECO:0000256" key="4">
    <source>
        <dbReference type="ARBA" id="ARBA00022679"/>
    </source>
</evidence>
<name>A0A1M6FVD1_9FIRM</name>
<evidence type="ECO:0000256" key="3">
    <source>
        <dbReference type="ARBA" id="ARBA00022676"/>
    </source>
</evidence>
<reference evidence="8" key="1">
    <citation type="submission" date="2016-11" db="EMBL/GenBank/DDBJ databases">
        <authorList>
            <person name="Varghese N."/>
            <person name="Submissions S."/>
        </authorList>
    </citation>
    <scope>NUCLEOTIDE SEQUENCE [LARGE SCALE GENOMIC DNA]</scope>
    <source>
        <strain evidence="8">DSM 17957</strain>
    </source>
</reference>
<evidence type="ECO:0000259" key="5">
    <source>
        <dbReference type="Pfam" id="PF04101"/>
    </source>
</evidence>
<evidence type="ECO:0000256" key="1">
    <source>
        <dbReference type="ARBA" id="ARBA00004370"/>
    </source>
</evidence>
<dbReference type="PANTHER" id="PTHR43025:SF3">
    <property type="entry name" value="MONOGALACTOSYLDIACYLGLYCEROL SYNTHASE 1, CHLOROPLASTIC"/>
    <property type="match status" value="1"/>
</dbReference>
<proteinExistence type="inferred from homology"/>
<organism evidence="7 8">
    <name type="scientific">Geosporobacter subterraneus DSM 17957</name>
    <dbReference type="NCBI Taxonomy" id="1121919"/>
    <lineage>
        <taxon>Bacteria</taxon>
        <taxon>Bacillati</taxon>
        <taxon>Bacillota</taxon>
        <taxon>Clostridia</taxon>
        <taxon>Peptostreptococcales</taxon>
        <taxon>Thermotaleaceae</taxon>
        <taxon>Geosporobacter</taxon>
    </lineage>
</organism>
<protein>
    <submittedName>
        <fullName evidence="7">Processive 1,2-diacylglycerol beta-glucosyltransferase</fullName>
    </submittedName>
</protein>
<dbReference type="Pfam" id="PF04101">
    <property type="entry name" value="Glyco_tran_28_C"/>
    <property type="match status" value="1"/>
</dbReference>